<dbReference type="EMBL" id="QYUK01000008">
    <property type="protein sequence ID" value="RJF94865.1"/>
    <property type="molecule type" value="Genomic_DNA"/>
</dbReference>
<proteinExistence type="predicted"/>
<sequence length="113" mass="12711">MKIGLEKIERLRGFDLDEWEEEGLGTARGGLFELASHRIVLIRELEHARKYLGAQGPDIHLDGADIVASDIKALVAEVLEGLSLTADDLAWIENEETRQTAAQLIQYQKDRTR</sequence>
<evidence type="ECO:0000313" key="1">
    <source>
        <dbReference type="EMBL" id="RJF94865.1"/>
    </source>
</evidence>
<accession>A0A418WUE8</accession>
<name>A0A418WUE8_9PROT</name>
<dbReference type="Proteomes" id="UP000284605">
    <property type="component" value="Unassembled WGS sequence"/>
</dbReference>
<comment type="caution">
    <text evidence="1">The sequence shown here is derived from an EMBL/GenBank/DDBJ whole genome shotgun (WGS) entry which is preliminary data.</text>
</comment>
<gene>
    <name evidence="1" type="ORF">D3874_03365</name>
</gene>
<organism evidence="1 2">
    <name type="scientific">Oleomonas cavernae</name>
    <dbReference type="NCBI Taxonomy" id="2320859"/>
    <lineage>
        <taxon>Bacteria</taxon>
        <taxon>Pseudomonadati</taxon>
        <taxon>Pseudomonadota</taxon>
        <taxon>Alphaproteobacteria</taxon>
        <taxon>Acetobacterales</taxon>
        <taxon>Acetobacteraceae</taxon>
        <taxon>Oleomonas</taxon>
    </lineage>
</organism>
<dbReference type="AlphaFoldDB" id="A0A418WUE8"/>
<protein>
    <submittedName>
        <fullName evidence="1">Uncharacterized protein</fullName>
    </submittedName>
</protein>
<evidence type="ECO:0000313" key="2">
    <source>
        <dbReference type="Proteomes" id="UP000284605"/>
    </source>
</evidence>
<keyword evidence="2" id="KW-1185">Reference proteome</keyword>
<reference evidence="1 2" key="1">
    <citation type="submission" date="2018-09" db="EMBL/GenBank/DDBJ databases">
        <authorList>
            <person name="Zhu H."/>
        </authorList>
    </citation>
    <scope>NUCLEOTIDE SEQUENCE [LARGE SCALE GENOMIC DNA]</scope>
    <source>
        <strain evidence="1 2">K1W22B-8</strain>
    </source>
</reference>